<dbReference type="Gene3D" id="1.25.40.240">
    <property type="entry name" value="Ku, C-terminal domain"/>
    <property type="match status" value="1"/>
</dbReference>
<evidence type="ECO:0000256" key="10">
    <source>
        <dbReference type="ARBA" id="ARBA00022840"/>
    </source>
</evidence>
<evidence type="ECO:0000256" key="9">
    <source>
        <dbReference type="ARBA" id="ARBA00022806"/>
    </source>
</evidence>
<keyword evidence="5" id="KW-0158">Chromosome</keyword>
<evidence type="ECO:0000256" key="8">
    <source>
        <dbReference type="ARBA" id="ARBA00022801"/>
    </source>
</evidence>
<dbReference type="GO" id="GO:0006310">
    <property type="term" value="P:DNA recombination"/>
    <property type="evidence" value="ECO:0007669"/>
    <property type="project" value="UniProtKB-KW"/>
</dbReference>
<feature type="compositionally biased region" description="Polar residues" evidence="17">
    <location>
        <begin position="589"/>
        <end position="598"/>
    </location>
</feature>
<dbReference type="GO" id="GO:0016787">
    <property type="term" value="F:hydrolase activity"/>
    <property type="evidence" value="ECO:0007669"/>
    <property type="project" value="UniProtKB-KW"/>
</dbReference>
<dbReference type="InterPro" id="IPR036465">
    <property type="entry name" value="vWFA_dom_sf"/>
</dbReference>
<dbReference type="InterPro" id="IPR016194">
    <property type="entry name" value="SPOC-like_C_dom_sf"/>
</dbReference>
<dbReference type="Gene3D" id="3.40.50.410">
    <property type="entry name" value="von Willebrand factor, type A domain"/>
    <property type="match status" value="1"/>
</dbReference>
<keyword evidence="12" id="KW-0238">DNA-binding</keyword>
<dbReference type="InterPro" id="IPR014893">
    <property type="entry name" value="Ku_PK_bind"/>
</dbReference>
<evidence type="ECO:0000313" key="19">
    <source>
        <dbReference type="EMBL" id="SAM05592.1"/>
    </source>
</evidence>
<evidence type="ECO:0000259" key="18">
    <source>
        <dbReference type="PROSITE" id="PS50234"/>
    </source>
</evidence>
<keyword evidence="8" id="KW-0378">Hydrolase</keyword>
<gene>
    <name evidence="19" type="primary">ABSGL_11467.1 scaffold 12295</name>
</gene>
<evidence type="ECO:0000256" key="12">
    <source>
        <dbReference type="ARBA" id="ARBA00023125"/>
    </source>
</evidence>
<feature type="region of interest" description="Disordered" evidence="17">
    <location>
        <begin position="756"/>
        <end position="793"/>
    </location>
</feature>
<dbReference type="CDD" id="cd00873">
    <property type="entry name" value="KU80"/>
    <property type="match status" value="1"/>
</dbReference>
<dbReference type="PANTHER" id="PTHR12604">
    <property type="entry name" value="KU AUTOANTIGEN DNA HELICASE"/>
    <property type="match status" value="1"/>
</dbReference>
<dbReference type="PROSITE" id="PS50234">
    <property type="entry name" value="VWFA"/>
    <property type="match status" value="1"/>
</dbReference>
<dbReference type="Gene3D" id="2.40.290.10">
    <property type="match status" value="1"/>
</dbReference>
<keyword evidence="10" id="KW-0067">ATP-binding</keyword>
<dbReference type="GO" id="GO:0006303">
    <property type="term" value="P:double-strand break repair via nonhomologous end joining"/>
    <property type="evidence" value="ECO:0007669"/>
    <property type="project" value="InterPro"/>
</dbReference>
<dbReference type="SUPFAM" id="SSF53300">
    <property type="entry name" value="vWA-like"/>
    <property type="match status" value="1"/>
</dbReference>
<dbReference type="Proteomes" id="UP000078561">
    <property type="component" value="Unassembled WGS sequence"/>
</dbReference>
<dbReference type="Pfam" id="PF08785">
    <property type="entry name" value="Ku_PK_bind"/>
    <property type="match status" value="1"/>
</dbReference>
<evidence type="ECO:0000256" key="13">
    <source>
        <dbReference type="ARBA" id="ARBA00023172"/>
    </source>
</evidence>
<accession>A0A168QUX5</accession>
<dbReference type="SUPFAM" id="SSF100939">
    <property type="entry name" value="SPOC domain-like"/>
    <property type="match status" value="1"/>
</dbReference>
<evidence type="ECO:0000256" key="5">
    <source>
        <dbReference type="ARBA" id="ARBA00022454"/>
    </source>
</evidence>
<feature type="domain" description="VWFA" evidence="18">
    <location>
        <begin position="5"/>
        <end position="220"/>
    </location>
</feature>
<comment type="subcellular location">
    <subcellularLocation>
        <location evidence="2">Chromosome</location>
        <location evidence="2">Telomere</location>
    </subcellularLocation>
    <subcellularLocation>
        <location evidence="1">Nucleus</location>
    </subcellularLocation>
</comment>
<name>A0A168QUX5_ABSGL</name>
<dbReference type="Pfam" id="PF03731">
    <property type="entry name" value="Ku_N"/>
    <property type="match status" value="1"/>
</dbReference>
<dbReference type="EMBL" id="LT554468">
    <property type="protein sequence ID" value="SAM05592.1"/>
    <property type="molecule type" value="Genomic_DNA"/>
</dbReference>
<evidence type="ECO:0000256" key="4">
    <source>
        <dbReference type="ARBA" id="ARBA00021792"/>
    </source>
</evidence>
<dbReference type="OMA" id="WAMQYVW"/>
<keyword evidence="20" id="KW-1185">Reference proteome</keyword>
<comment type="similarity">
    <text evidence="3">Belongs to the ku80 family.</text>
</comment>
<dbReference type="InterPro" id="IPR006164">
    <property type="entry name" value="DNA_bd_Ku70/Ku80"/>
</dbReference>
<protein>
    <recommendedName>
        <fullName evidence="4">ATP-dependent DNA helicase II subunit 2</fullName>
    </recommendedName>
    <alternativeName>
        <fullName evidence="16">ATP-dependent DNA helicase II subunit Ku80</fullName>
    </alternativeName>
</protein>
<dbReference type="InterPro" id="IPR002035">
    <property type="entry name" value="VWF_A"/>
</dbReference>
<evidence type="ECO:0000256" key="1">
    <source>
        <dbReference type="ARBA" id="ARBA00004123"/>
    </source>
</evidence>
<dbReference type="GO" id="GO:0005524">
    <property type="term" value="F:ATP binding"/>
    <property type="evidence" value="ECO:0007669"/>
    <property type="project" value="UniProtKB-KW"/>
</dbReference>
<dbReference type="GO" id="GO:0042162">
    <property type="term" value="F:telomeric DNA binding"/>
    <property type="evidence" value="ECO:0007669"/>
    <property type="project" value="InterPro"/>
</dbReference>
<evidence type="ECO:0000313" key="20">
    <source>
        <dbReference type="Proteomes" id="UP000078561"/>
    </source>
</evidence>
<dbReference type="InterPro" id="IPR036494">
    <property type="entry name" value="Ku_C_sf"/>
</dbReference>
<dbReference type="GO" id="GO:0004386">
    <property type="term" value="F:helicase activity"/>
    <property type="evidence" value="ECO:0007669"/>
    <property type="project" value="UniProtKB-KW"/>
</dbReference>
<dbReference type="GO" id="GO:0003690">
    <property type="term" value="F:double-stranded DNA binding"/>
    <property type="evidence" value="ECO:0007669"/>
    <property type="project" value="TreeGrafter"/>
</dbReference>
<evidence type="ECO:0000256" key="11">
    <source>
        <dbReference type="ARBA" id="ARBA00022895"/>
    </source>
</evidence>
<evidence type="ECO:0000256" key="3">
    <source>
        <dbReference type="ARBA" id="ARBA00007726"/>
    </source>
</evidence>
<dbReference type="Pfam" id="PF02735">
    <property type="entry name" value="Ku"/>
    <property type="match status" value="1"/>
</dbReference>
<evidence type="ECO:0000256" key="6">
    <source>
        <dbReference type="ARBA" id="ARBA00022741"/>
    </source>
</evidence>
<dbReference type="InterPro" id="IPR005161">
    <property type="entry name" value="Ku_N"/>
</dbReference>
<feature type="compositionally biased region" description="Low complexity" evidence="17">
    <location>
        <begin position="299"/>
        <end position="308"/>
    </location>
</feature>
<evidence type="ECO:0000256" key="15">
    <source>
        <dbReference type="ARBA" id="ARBA00023242"/>
    </source>
</evidence>
<keyword evidence="13" id="KW-0233">DNA recombination</keyword>
<dbReference type="SMART" id="SM00559">
    <property type="entry name" value="Ku78"/>
    <property type="match status" value="1"/>
</dbReference>
<dbReference type="AlphaFoldDB" id="A0A168QUX5"/>
<dbReference type="GO" id="GO:0000781">
    <property type="term" value="C:chromosome, telomeric region"/>
    <property type="evidence" value="ECO:0007669"/>
    <property type="project" value="UniProtKB-SubCell"/>
</dbReference>
<keyword evidence="14" id="KW-0234">DNA repair</keyword>
<dbReference type="PANTHER" id="PTHR12604:SF4">
    <property type="entry name" value="X-RAY REPAIR CROSS-COMPLEMENTING PROTEIN 5"/>
    <property type="match status" value="1"/>
</dbReference>
<dbReference type="STRING" id="4829.A0A168QUX5"/>
<keyword evidence="6" id="KW-0547">Nucleotide-binding</keyword>
<keyword evidence="9" id="KW-0347">Helicase</keyword>
<evidence type="ECO:0000256" key="16">
    <source>
        <dbReference type="ARBA" id="ARBA00031847"/>
    </source>
</evidence>
<dbReference type="GO" id="GO:0043564">
    <property type="term" value="C:Ku70:Ku80 complex"/>
    <property type="evidence" value="ECO:0007669"/>
    <property type="project" value="InterPro"/>
</dbReference>
<keyword evidence="15" id="KW-0539">Nucleus</keyword>
<feature type="compositionally biased region" description="Basic and acidic residues" evidence="17">
    <location>
        <begin position="613"/>
        <end position="626"/>
    </location>
</feature>
<feature type="region of interest" description="Disordered" evidence="17">
    <location>
        <begin position="577"/>
        <end position="626"/>
    </location>
</feature>
<evidence type="ECO:0000256" key="2">
    <source>
        <dbReference type="ARBA" id="ARBA00004574"/>
    </source>
</evidence>
<evidence type="ECO:0000256" key="14">
    <source>
        <dbReference type="ARBA" id="ARBA00023204"/>
    </source>
</evidence>
<evidence type="ECO:0000256" key="17">
    <source>
        <dbReference type="SAM" id="MobiDB-lite"/>
    </source>
</evidence>
<proteinExistence type="inferred from homology"/>
<dbReference type="InterPro" id="IPR024193">
    <property type="entry name" value="Ku80"/>
</dbReference>
<evidence type="ECO:0000256" key="7">
    <source>
        <dbReference type="ARBA" id="ARBA00022763"/>
    </source>
</evidence>
<keyword evidence="7" id="KW-0227">DNA damage</keyword>
<organism evidence="19">
    <name type="scientific">Absidia glauca</name>
    <name type="common">Pin mould</name>
    <dbReference type="NCBI Taxonomy" id="4829"/>
    <lineage>
        <taxon>Eukaryota</taxon>
        <taxon>Fungi</taxon>
        <taxon>Fungi incertae sedis</taxon>
        <taxon>Mucoromycota</taxon>
        <taxon>Mucoromycotina</taxon>
        <taxon>Mucoromycetes</taxon>
        <taxon>Mucorales</taxon>
        <taxon>Cunninghamellaceae</taxon>
        <taxon>Absidia</taxon>
    </lineage>
</organism>
<sequence length="793" mass="88618">MSQRATSFIINCGPSMQGKLPGHDQTAFQEGMEIIMDSVGEKILANRKTDKMNVIFSGTKDTDNELNDENPEQYQHVTTVGAIDQPNIRLLRHLVNQTSDMSGTKADIMDALILAIHILVKNFGHLRYSKQIVLITDAADYIDWRDVDTVLNMLQTQDIKLVVIGVGFDADGVIKNEKESVEQEANQKEWKNLAQGVNGAQIYGLQEAYESALGMKAKEVKPTTSFRGCLSIGDTINHTDRSVAISVHMYPYMMEAKAPAAQKWSTLSNLAQSDGSSTSDLPPLSHAVSMIRKYVVKNSDTTDQQSHTDTAKDGDTPMDDGYPGMRDNKSNEVDANVLEKVYPFGKTLVKITADEEAYLKQSTSPGMWVYGFLSKSAVPRNYFLSRVYLVMGDPANKHATNLAIGALARALYEKDAVALVRFVRRNNAEPEMGILSPFIDVDVNLLQFCQIPFAEDVRQYTFNSLDKITTKSGKVIEENHPLLPTQEMKESMATFVKMMQLNTDNEDHYTPEDTFNPQIWRYNTAIKSRALNEAAPVPKVHPRLEQDMTVLPKLEEKCADQVKKMASLFNIKKVEDQEPKKRRYGADSSAESAANTNERAPIEQVMAGGTDGQDPKRTRSQETLDQATKKVEQLTIGTTDPVKDFNAMLNNEEDLVTAAVTQMTELILRLATTSFGDQHYNRIITCLKACREASAKENEAGLFNKCMYQLKQLINPSKPTSPRLELWHLLQKESISLISKDEADDDEVAQVTKEDADKFLNNVEEDSQPARMQSGNSDENDEMSAEDLLAMME</sequence>
<dbReference type="GO" id="GO:0000723">
    <property type="term" value="P:telomere maintenance"/>
    <property type="evidence" value="ECO:0007669"/>
    <property type="project" value="InterPro"/>
</dbReference>
<keyword evidence="11" id="KW-0779">Telomere</keyword>
<dbReference type="InParanoid" id="A0A168QUX5"/>
<dbReference type="FunCoup" id="A0A168QUX5">
    <property type="interactions" value="568"/>
</dbReference>
<feature type="region of interest" description="Disordered" evidence="17">
    <location>
        <begin position="298"/>
        <end position="322"/>
    </location>
</feature>
<dbReference type="SUPFAM" id="SSF101420">
    <property type="entry name" value="C-terminal domain of Ku80"/>
    <property type="match status" value="1"/>
</dbReference>
<dbReference type="GO" id="GO:0003684">
    <property type="term" value="F:damaged DNA binding"/>
    <property type="evidence" value="ECO:0007669"/>
    <property type="project" value="InterPro"/>
</dbReference>
<dbReference type="Gene3D" id="1.10.1600.10">
    <property type="match status" value="1"/>
</dbReference>
<reference evidence="19" key="1">
    <citation type="submission" date="2016-04" db="EMBL/GenBank/DDBJ databases">
        <authorList>
            <person name="Evans L.H."/>
            <person name="Alamgir A."/>
            <person name="Owens N."/>
            <person name="Weber N.D."/>
            <person name="Virtaneva K."/>
            <person name="Barbian K."/>
            <person name="Babar A."/>
            <person name="Rosenke K."/>
        </authorList>
    </citation>
    <scope>NUCLEOTIDE SEQUENCE [LARGE SCALE GENOMIC DNA]</scope>
    <source>
        <strain evidence="19">CBS 101.48</strain>
    </source>
</reference>
<dbReference type="OrthoDB" id="30826at2759"/>